<dbReference type="SMART" id="SM00099">
    <property type="entry name" value="btg1"/>
    <property type="match status" value="1"/>
</dbReference>
<comment type="similarity">
    <text evidence="1">Belongs to the BTG family.</text>
</comment>
<feature type="compositionally biased region" description="Basic and acidic residues" evidence="2">
    <location>
        <begin position="122"/>
        <end position="141"/>
    </location>
</feature>
<accession>A0A3B3R8E8</accession>
<feature type="region of interest" description="Disordered" evidence="2">
    <location>
        <begin position="122"/>
        <end position="208"/>
    </location>
</feature>
<dbReference type="STRING" id="1676925.ENSPKIP00000014519"/>
<dbReference type="PANTHER" id="PTHR22978:SF12">
    <property type="entry name" value="MATERNAL B9.15 PROTEIN-LIKE ISOFORM X1"/>
    <property type="match status" value="1"/>
</dbReference>
<evidence type="ECO:0000259" key="3">
    <source>
        <dbReference type="SMART" id="SM00099"/>
    </source>
</evidence>
<dbReference type="Proteomes" id="UP000261540">
    <property type="component" value="Unplaced"/>
</dbReference>
<organism evidence="4 5">
    <name type="scientific">Paramormyrops kingsleyae</name>
    <dbReference type="NCBI Taxonomy" id="1676925"/>
    <lineage>
        <taxon>Eukaryota</taxon>
        <taxon>Metazoa</taxon>
        <taxon>Chordata</taxon>
        <taxon>Craniata</taxon>
        <taxon>Vertebrata</taxon>
        <taxon>Euteleostomi</taxon>
        <taxon>Actinopterygii</taxon>
        <taxon>Neopterygii</taxon>
        <taxon>Teleostei</taxon>
        <taxon>Osteoglossocephala</taxon>
        <taxon>Osteoglossomorpha</taxon>
        <taxon>Osteoglossiformes</taxon>
        <taxon>Mormyridae</taxon>
        <taxon>Paramormyrops</taxon>
    </lineage>
</organism>
<dbReference type="PRINTS" id="PR00310">
    <property type="entry name" value="ANTIPRLFBTG1"/>
</dbReference>
<dbReference type="InterPro" id="IPR002087">
    <property type="entry name" value="Anti_prolifrtn"/>
</dbReference>
<dbReference type="Ensembl" id="ENSPKIT00000038960.1">
    <property type="protein sequence ID" value="ENSPKIP00000014519.1"/>
    <property type="gene ID" value="ENSPKIG00000001563.1"/>
</dbReference>
<proteinExistence type="inferred from homology"/>
<reference evidence="4" key="2">
    <citation type="submission" date="2025-09" db="UniProtKB">
        <authorList>
            <consortium name="Ensembl"/>
        </authorList>
    </citation>
    <scope>IDENTIFICATION</scope>
</reference>
<evidence type="ECO:0000313" key="4">
    <source>
        <dbReference type="Ensembl" id="ENSPKIP00000014519.1"/>
    </source>
</evidence>
<dbReference type="Gene3D" id="3.90.640.90">
    <property type="entry name" value="Anti-proliferative protein, N-terminal domain"/>
    <property type="match status" value="1"/>
</dbReference>
<dbReference type="PANTHER" id="PTHR22978">
    <property type="entry name" value="B-CELL TRANSLOCATION GENE"/>
    <property type="match status" value="1"/>
</dbReference>
<dbReference type="SUPFAM" id="SSF160696">
    <property type="entry name" value="BTG domain-like"/>
    <property type="match status" value="1"/>
</dbReference>
<reference evidence="4" key="1">
    <citation type="submission" date="2025-08" db="UniProtKB">
        <authorList>
            <consortium name="Ensembl"/>
        </authorList>
    </citation>
    <scope>IDENTIFICATION</scope>
</reference>
<keyword evidence="5" id="KW-1185">Reference proteome</keyword>
<dbReference type="GO" id="GO:0005634">
    <property type="term" value="C:nucleus"/>
    <property type="evidence" value="ECO:0007669"/>
    <property type="project" value="TreeGrafter"/>
</dbReference>
<dbReference type="GeneTree" id="ENSGT00950000182952"/>
<protein>
    <submittedName>
        <fullName evidence="4">Si:dkey-79d12.5</fullName>
    </submittedName>
</protein>
<sequence>MRREVSSAVDFLKRLAQHRGGVDKNRLAHFSTRLKELLCSKFAGHWYPENPSRGQAFRCIRINRFGPCDELLQQACEECALKSAELGLPLEFSMWIDPGEVCARLGEGSPCFTVAHFEEEKEWEENKVQEDKGIAKMDKGSPETSDYHSASSSDCGSSTSSDNEEEGKEREMKGEKDEKDTKMDGNTTVKPLGIAMRPRIRAPREPKARISQVNCLDSGGDQCRTLLAGVYNA</sequence>
<evidence type="ECO:0000256" key="1">
    <source>
        <dbReference type="ARBA" id="ARBA00007989"/>
    </source>
</evidence>
<name>A0A3B3R8E8_9TELE</name>
<evidence type="ECO:0000313" key="5">
    <source>
        <dbReference type="Proteomes" id="UP000261540"/>
    </source>
</evidence>
<dbReference type="AlphaFoldDB" id="A0A3B3R8E8"/>
<dbReference type="FunFam" id="3.90.640.90:FF:000002">
    <property type="entry name" value="BTG anti-proliferation factor 4"/>
    <property type="match status" value="1"/>
</dbReference>
<dbReference type="InterPro" id="IPR036054">
    <property type="entry name" value="BTG-like_sf"/>
</dbReference>
<feature type="compositionally biased region" description="Low complexity" evidence="2">
    <location>
        <begin position="147"/>
        <end position="161"/>
    </location>
</feature>
<evidence type="ECO:0000256" key="2">
    <source>
        <dbReference type="SAM" id="MobiDB-lite"/>
    </source>
</evidence>
<dbReference type="Pfam" id="PF07742">
    <property type="entry name" value="BTG"/>
    <property type="match status" value="1"/>
</dbReference>
<dbReference type="InterPro" id="IPR033332">
    <property type="entry name" value="BTG"/>
</dbReference>
<dbReference type="GO" id="GO:0005737">
    <property type="term" value="C:cytoplasm"/>
    <property type="evidence" value="ECO:0007669"/>
    <property type="project" value="TreeGrafter"/>
</dbReference>
<feature type="compositionally biased region" description="Basic and acidic residues" evidence="2">
    <location>
        <begin position="167"/>
        <end position="183"/>
    </location>
</feature>
<feature type="domain" description="Anti-proliferative protein" evidence="3">
    <location>
        <begin position="1"/>
        <end position="108"/>
    </location>
</feature>